<dbReference type="OrthoDB" id="6929431at2759"/>
<accession>A0A4C1UZ99</accession>
<name>A0A4C1UZ99_EUMVA</name>
<dbReference type="AlphaFoldDB" id="A0A4C1UZ99"/>
<dbReference type="Proteomes" id="UP000299102">
    <property type="component" value="Unassembled WGS sequence"/>
</dbReference>
<reference evidence="1 2" key="1">
    <citation type="journal article" date="2019" name="Commun. Biol.">
        <title>The bagworm genome reveals a unique fibroin gene that provides high tensile strength.</title>
        <authorList>
            <person name="Kono N."/>
            <person name="Nakamura H."/>
            <person name="Ohtoshi R."/>
            <person name="Tomita M."/>
            <person name="Numata K."/>
            <person name="Arakawa K."/>
        </authorList>
    </citation>
    <scope>NUCLEOTIDE SEQUENCE [LARGE SCALE GENOMIC DNA]</scope>
</reference>
<keyword evidence="2" id="KW-1185">Reference proteome</keyword>
<dbReference type="EMBL" id="BGZK01000245">
    <property type="protein sequence ID" value="GBP31337.1"/>
    <property type="molecule type" value="Genomic_DNA"/>
</dbReference>
<gene>
    <name evidence="1" type="ORF">EVAR_13456_1</name>
</gene>
<proteinExistence type="predicted"/>
<evidence type="ECO:0000313" key="2">
    <source>
        <dbReference type="Proteomes" id="UP000299102"/>
    </source>
</evidence>
<comment type="caution">
    <text evidence="1">The sequence shown here is derived from an EMBL/GenBank/DDBJ whole genome shotgun (WGS) entry which is preliminary data.</text>
</comment>
<evidence type="ECO:0000313" key="1">
    <source>
        <dbReference type="EMBL" id="GBP31337.1"/>
    </source>
</evidence>
<organism evidence="1 2">
    <name type="scientific">Eumeta variegata</name>
    <name type="common">Bagworm moth</name>
    <name type="synonym">Eumeta japonica</name>
    <dbReference type="NCBI Taxonomy" id="151549"/>
    <lineage>
        <taxon>Eukaryota</taxon>
        <taxon>Metazoa</taxon>
        <taxon>Ecdysozoa</taxon>
        <taxon>Arthropoda</taxon>
        <taxon>Hexapoda</taxon>
        <taxon>Insecta</taxon>
        <taxon>Pterygota</taxon>
        <taxon>Neoptera</taxon>
        <taxon>Endopterygota</taxon>
        <taxon>Lepidoptera</taxon>
        <taxon>Glossata</taxon>
        <taxon>Ditrysia</taxon>
        <taxon>Tineoidea</taxon>
        <taxon>Psychidae</taxon>
        <taxon>Oiketicinae</taxon>
        <taxon>Eumeta</taxon>
    </lineage>
</organism>
<protein>
    <submittedName>
        <fullName evidence="1">Uncharacterized protein</fullName>
    </submittedName>
</protein>
<sequence length="198" mass="21923">MQVIGKKMVTPPIEPADLEESPVCCRPFQNSLGIPLMVNHSRAPQYVTDTRTKAFFTTRASIHRDAITLRKVRKSSWQNTCEYLGCRRFEMVYVGCGLEAKDDIVVPQPRGDNITLDKSIAAKYGPAQKEMGNESLITKHECCCETPPGGSSGARRPLYRRTQHVSSSHAAVNANGQNIIVNSDELVKFSRVRNSTAA</sequence>